<keyword evidence="10" id="KW-1015">Disulfide bond</keyword>
<dbReference type="AlphaFoldDB" id="A0A914CKN5"/>
<evidence type="ECO:0000256" key="6">
    <source>
        <dbReference type="ARBA" id="ARBA00022989"/>
    </source>
</evidence>
<dbReference type="PRINTS" id="PR00252">
    <property type="entry name" value="NRIONCHANNEL"/>
</dbReference>
<evidence type="ECO:0000256" key="15">
    <source>
        <dbReference type="ARBA" id="ARBA00034104"/>
    </source>
</evidence>
<evidence type="ECO:0000256" key="16">
    <source>
        <dbReference type="RuleBase" id="RU000687"/>
    </source>
</evidence>
<dbReference type="CDD" id="cd18997">
    <property type="entry name" value="LGIC_ECD_nAChR"/>
    <property type="match status" value="1"/>
</dbReference>
<dbReference type="PRINTS" id="PR00254">
    <property type="entry name" value="NICOTINICR"/>
</dbReference>
<dbReference type="InterPro" id="IPR002394">
    <property type="entry name" value="Nicotinic_acetylcholine_rcpt"/>
</dbReference>
<evidence type="ECO:0000256" key="10">
    <source>
        <dbReference type="ARBA" id="ARBA00023157"/>
    </source>
</evidence>
<keyword evidence="9" id="KW-0472">Membrane</keyword>
<evidence type="ECO:0000259" key="17">
    <source>
        <dbReference type="Pfam" id="PF02931"/>
    </source>
</evidence>
<sequence length="244" mass="28862">MKFSCFQFLLILLFDCDTYVDSSKAESDLYRELLTSYSSLVRPVKNALEPVKVLMRLHLQQIIDVDEKNQVVEINAWLNYRWWDYRLSWNMSAYENITSIRVASDDNVIWIPDILLYNSVDKTFDSTYKSNLVVYNTGEVNWVPPGIFRLSCRLVVTWFPFDEQSCFLKFSSWTYHAGALDLHLDLEPDEGKDFLKFVGKTFRIFQRKEWIFRVIYQMVNGNLLVRQQFDQKISSIVVSNRTLP</sequence>
<dbReference type="GO" id="GO:0022848">
    <property type="term" value="F:acetylcholine-gated monoatomic cation-selective channel activity"/>
    <property type="evidence" value="ECO:0007669"/>
    <property type="project" value="InterPro"/>
</dbReference>
<keyword evidence="3" id="KW-1003">Cell membrane</keyword>
<keyword evidence="5 16" id="KW-0732">Signal</keyword>
<evidence type="ECO:0000256" key="4">
    <source>
        <dbReference type="ARBA" id="ARBA00022692"/>
    </source>
</evidence>
<keyword evidence="11" id="KW-0675">Receptor</keyword>
<evidence type="ECO:0000256" key="1">
    <source>
        <dbReference type="ARBA" id="ARBA00009237"/>
    </source>
</evidence>
<evidence type="ECO:0000313" key="19">
    <source>
        <dbReference type="WBParaSite" id="ACRNAN_scaffold11652.g20731.t1"/>
    </source>
</evidence>
<keyword evidence="8 16" id="KW-0406">Ion transport</keyword>
<dbReference type="FunFam" id="2.70.170.10:FF:000016">
    <property type="entry name" value="Nicotinic acetylcholine receptor subunit"/>
    <property type="match status" value="1"/>
</dbReference>
<keyword evidence="13" id="KW-1071">Ligand-gated ion channel</keyword>
<dbReference type="PANTHER" id="PTHR18945">
    <property type="entry name" value="NEUROTRANSMITTER GATED ION CHANNEL"/>
    <property type="match status" value="1"/>
</dbReference>
<comment type="similarity">
    <text evidence="1">Belongs to the ligand-gated ion channel (TC 1.A.9) family. Acetylcholine receptor (TC 1.A.9.1) subfamily.</text>
</comment>
<dbReference type="SUPFAM" id="SSF63712">
    <property type="entry name" value="Nicotinic receptor ligand binding domain-like"/>
    <property type="match status" value="1"/>
</dbReference>
<keyword evidence="7" id="KW-0770">Synapse</keyword>
<dbReference type="Pfam" id="PF02931">
    <property type="entry name" value="Neur_chan_LBD"/>
    <property type="match status" value="1"/>
</dbReference>
<organism evidence="18 19">
    <name type="scientific">Acrobeloides nanus</name>
    <dbReference type="NCBI Taxonomy" id="290746"/>
    <lineage>
        <taxon>Eukaryota</taxon>
        <taxon>Metazoa</taxon>
        <taxon>Ecdysozoa</taxon>
        <taxon>Nematoda</taxon>
        <taxon>Chromadorea</taxon>
        <taxon>Rhabditida</taxon>
        <taxon>Tylenchina</taxon>
        <taxon>Cephalobomorpha</taxon>
        <taxon>Cephaloboidea</taxon>
        <taxon>Cephalobidae</taxon>
        <taxon>Acrobeloides</taxon>
    </lineage>
</organism>
<evidence type="ECO:0000256" key="2">
    <source>
        <dbReference type="ARBA" id="ARBA00022448"/>
    </source>
</evidence>
<protein>
    <submittedName>
        <fullName evidence="19">Neurotransmitter-gated ion-channel ligand-binding domain-containing protein</fullName>
    </submittedName>
</protein>
<dbReference type="Proteomes" id="UP000887540">
    <property type="component" value="Unplaced"/>
</dbReference>
<evidence type="ECO:0000256" key="7">
    <source>
        <dbReference type="ARBA" id="ARBA00023018"/>
    </source>
</evidence>
<evidence type="ECO:0000256" key="14">
    <source>
        <dbReference type="ARBA" id="ARBA00023303"/>
    </source>
</evidence>
<dbReference type="GO" id="GO:0045211">
    <property type="term" value="C:postsynaptic membrane"/>
    <property type="evidence" value="ECO:0007669"/>
    <property type="project" value="UniProtKB-SubCell"/>
</dbReference>
<keyword evidence="2 16" id="KW-0813">Transport</keyword>
<keyword evidence="12" id="KW-0628">Postsynaptic cell membrane</keyword>
<dbReference type="InterPro" id="IPR036734">
    <property type="entry name" value="Neur_chan_lig-bd_sf"/>
</dbReference>
<feature type="signal peptide" evidence="16">
    <location>
        <begin position="1"/>
        <end position="22"/>
    </location>
</feature>
<evidence type="ECO:0000256" key="8">
    <source>
        <dbReference type="ARBA" id="ARBA00023065"/>
    </source>
</evidence>
<dbReference type="GO" id="GO:0004888">
    <property type="term" value="F:transmembrane signaling receptor activity"/>
    <property type="evidence" value="ECO:0007669"/>
    <property type="project" value="InterPro"/>
</dbReference>
<keyword evidence="6" id="KW-1133">Transmembrane helix</keyword>
<evidence type="ECO:0000256" key="5">
    <source>
        <dbReference type="ARBA" id="ARBA00022729"/>
    </source>
</evidence>
<proteinExistence type="inferred from homology"/>
<dbReference type="WBParaSite" id="ACRNAN_scaffold11652.g20731.t1">
    <property type="protein sequence ID" value="ACRNAN_scaffold11652.g20731.t1"/>
    <property type="gene ID" value="ACRNAN_scaffold11652.g20731"/>
</dbReference>
<comment type="subcellular location">
    <subcellularLocation>
        <location evidence="15">Postsynaptic cell membrane</location>
        <topology evidence="15">Multi-pass membrane protein</topology>
    </subcellularLocation>
</comment>
<accession>A0A914CKN5</accession>
<evidence type="ECO:0000313" key="18">
    <source>
        <dbReference type="Proteomes" id="UP000887540"/>
    </source>
</evidence>
<keyword evidence="4" id="KW-0812">Transmembrane</keyword>
<keyword evidence="14 16" id="KW-0407">Ion channel</keyword>
<dbReference type="Gene3D" id="2.70.170.10">
    <property type="entry name" value="Neurotransmitter-gated ion-channel ligand-binding domain"/>
    <property type="match status" value="1"/>
</dbReference>
<evidence type="ECO:0000256" key="12">
    <source>
        <dbReference type="ARBA" id="ARBA00023257"/>
    </source>
</evidence>
<feature type="domain" description="Neurotransmitter-gated ion-channel ligand-binding" evidence="17">
    <location>
        <begin position="26"/>
        <end position="189"/>
    </location>
</feature>
<dbReference type="InterPro" id="IPR006202">
    <property type="entry name" value="Neur_chan_lig-bd"/>
</dbReference>
<name>A0A914CKN5_9BILA</name>
<dbReference type="PROSITE" id="PS00236">
    <property type="entry name" value="NEUROTR_ION_CHANNEL"/>
    <property type="match status" value="1"/>
</dbReference>
<evidence type="ECO:0000256" key="13">
    <source>
        <dbReference type="ARBA" id="ARBA00023286"/>
    </source>
</evidence>
<evidence type="ECO:0000256" key="3">
    <source>
        <dbReference type="ARBA" id="ARBA00022475"/>
    </source>
</evidence>
<keyword evidence="18" id="KW-1185">Reference proteome</keyword>
<evidence type="ECO:0000256" key="11">
    <source>
        <dbReference type="ARBA" id="ARBA00023170"/>
    </source>
</evidence>
<dbReference type="InterPro" id="IPR018000">
    <property type="entry name" value="Neurotransmitter_ion_chnl_CS"/>
</dbReference>
<reference evidence="19" key="1">
    <citation type="submission" date="2022-11" db="UniProtKB">
        <authorList>
            <consortium name="WormBaseParasite"/>
        </authorList>
    </citation>
    <scope>IDENTIFICATION</scope>
</reference>
<feature type="chain" id="PRO_5038169853" evidence="16">
    <location>
        <begin position="23"/>
        <end position="244"/>
    </location>
</feature>
<evidence type="ECO:0000256" key="9">
    <source>
        <dbReference type="ARBA" id="ARBA00023136"/>
    </source>
</evidence>
<dbReference type="InterPro" id="IPR006201">
    <property type="entry name" value="Neur_channel"/>
</dbReference>